<feature type="domain" description="Alcohol dehydrogenase-like N-terminal" evidence="6">
    <location>
        <begin position="62"/>
        <end position="99"/>
    </location>
</feature>
<keyword evidence="4" id="KW-0862">Zinc</keyword>
<comment type="cofactor">
    <cofactor evidence="1">
        <name>Zn(2+)</name>
        <dbReference type="ChEBI" id="CHEBI:29105"/>
    </cofactor>
</comment>
<proteinExistence type="inferred from homology"/>
<dbReference type="PANTHER" id="PTHR43350">
    <property type="entry name" value="NAD-DEPENDENT ALCOHOL DEHYDROGENASE"/>
    <property type="match status" value="1"/>
</dbReference>
<evidence type="ECO:0000256" key="1">
    <source>
        <dbReference type="ARBA" id="ARBA00001947"/>
    </source>
</evidence>
<dbReference type="Pfam" id="PF08240">
    <property type="entry name" value="ADH_N"/>
    <property type="match status" value="1"/>
</dbReference>
<evidence type="ECO:0000313" key="7">
    <source>
        <dbReference type="EMBL" id="RED65219.1"/>
    </source>
</evidence>
<evidence type="ECO:0000256" key="5">
    <source>
        <dbReference type="ARBA" id="ARBA00023002"/>
    </source>
</evidence>
<reference evidence="7 8" key="1">
    <citation type="submission" date="2018-07" db="EMBL/GenBank/DDBJ databases">
        <title>Genomic Encyclopedia of Type Strains, Phase III (KMG-III): the genomes of soil and plant-associated and newly described type strains.</title>
        <authorList>
            <person name="Whitman W."/>
        </authorList>
    </citation>
    <scope>NUCLEOTIDE SEQUENCE [LARGE SCALE GENOMIC DNA]</scope>
    <source>
        <strain evidence="7 8">CECT 7287</strain>
    </source>
</reference>
<evidence type="ECO:0000256" key="3">
    <source>
        <dbReference type="ARBA" id="ARBA00022723"/>
    </source>
</evidence>
<organism evidence="7 8">
    <name type="scientific">Cohnella phaseoli</name>
    <dbReference type="NCBI Taxonomy" id="456490"/>
    <lineage>
        <taxon>Bacteria</taxon>
        <taxon>Bacillati</taxon>
        <taxon>Bacillota</taxon>
        <taxon>Bacilli</taxon>
        <taxon>Bacillales</taxon>
        <taxon>Paenibacillaceae</taxon>
        <taxon>Cohnella</taxon>
    </lineage>
</organism>
<evidence type="ECO:0000313" key="8">
    <source>
        <dbReference type="Proteomes" id="UP000256977"/>
    </source>
</evidence>
<dbReference type="GO" id="GO:0046872">
    <property type="term" value="F:metal ion binding"/>
    <property type="evidence" value="ECO:0007669"/>
    <property type="project" value="UniProtKB-KW"/>
</dbReference>
<dbReference type="SUPFAM" id="SSF50129">
    <property type="entry name" value="GroES-like"/>
    <property type="match status" value="1"/>
</dbReference>
<dbReference type="InterPro" id="IPR011032">
    <property type="entry name" value="GroES-like_sf"/>
</dbReference>
<name>A0A3D9IUN2_9BACL</name>
<keyword evidence="8" id="KW-1185">Reference proteome</keyword>
<keyword evidence="5" id="KW-0560">Oxidoreductase</keyword>
<dbReference type="EMBL" id="QRDZ01000021">
    <property type="protein sequence ID" value="RED65219.1"/>
    <property type="molecule type" value="Genomic_DNA"/>
</dbReference>
<gene>
    <name evidence="7" type="ORF">DFP98_121110</name>
</gene>
<dbReference type="OrthoDB" id="9806940at2"/>
<dbReference type="SUPFAM" id="SSF51735">
    <property type="entry name" value="NAD(P)-binding Rossmann-fold domains"/>
    <property type="match status" value="1"/>
</dbReference>
<dbReference type="InterPro" id="IPR036291">
    <property type="entry name" value="NAD(P)-bd_dom_sf"/>
</dbReference>
<comment type="similarity">
    <text evidence="2">Belongs to the zinc-containing alcohol dehydrogenase family.</text>
</comment>
<dbReference type="InterPro" id="IPR013154">
    <property type="entry name" value="ADH-like_N"/>
</dbReference>
<evidence type="ECO:0000259" key="6">
    <source>
        <dbReference type="Pfam" id="PF08240"/>
    </source>
</evidence>
<dbReference type="GO" id="GO:0016491">
    <property type="term" value="F:oxidoreductase activity"/>
    <property type="evidence" value="ECO:0007669"/>
    <property type="project" value="UniProtKB-KW"/>
</dbReference>
<evidence type="ECO:0000256" key="4">
    <source>
        <dbReference type="ARBA" id="ARBA00022833"/>
    </source>
</evidence>
<sequence>MEAKAVVFTDKLKVAFQTVLVPEPDSGQVVVDVTHSWISIGTESSFLRQERATGEAVFKEGDPAPFPHVPGYQKVGVVSALGAEVEGLEIGDVVFASVSEVSGMHFSFAGHVSPAVTSADQVWKLPKVASPIAYSGLVLTQVGYNCGMRAPVKPGDVAVVIGDGLVGQWSAQTLLHRGAEVIVLGRHRERLSLLAPGIRGINTKEISVADALQGYEGVHVVVDTVGAMNTFAELQPFMTHNSHLVSAGFLGSSGVVDIQTLRAQEITLHCPSGWTKERMDATLKGIEEGWLTTENLITHQYPADEAETAWEVILDKSQPCLGVVLNW</sequence>
<accession>A0A3D9IUN2</accession>
<evidence type="ECO:0000256" key="2">
    <source>
        <dbReference type="ARBA" id="ARBA00008072"/>
    </source>
</evidence>
<dbReference type="PANTHER" id="PTHR43350:SF17">
    <property type="entry name" value="NAD-DEPENDENT ALCOHOL DEHYDROGENASE"/>
    <property type="match status" value="1"/>
</dbReference>
<dbReference type="RefSeq" id="WP_116063140.1">
    <property type="nucleotide sequence ID" value="NZ_QRDZ01000021.1"/>
</dbReference>
<dbReference type="Proteomes" id="UP000256977">
    <property type="component" value="Unassembled WGS sequence"/>
</dbReference>
<keyword evidence="3" id="KW-0479">Metal-binding</keyword>
<protein>
    <submittedName>
        <fullName evidence="7">2-desacetyl-2-hydroxyethyl bacteriochlorophyllide A dehydrogenase</fullName>
    </submittedName>
</protein>
<dbReference type="AlphaFoldDB" id="A0A3D9IUN2"/>
<dbReference type="Gene3D" id="3.40.50.720">
    <property type="entry name" value="NAD(P)-binding Rossmann-like Domain"/>
    <property type="match status" value="1"/>
</dbReference>
<dbReference type="Gene3D" id="3.90.180.10">
    <property type="entry name" value="Medium-chain alcohol dehydrogenases, catalytic domain"/>
    <property type="match status" value="2"/>
</dbReference>
<comment type="caution">
    <text evidence="7">The sequence shown here is derived from an EMBL/GenBank/DDBJ whole genome shotgun (WGS) entry which is preliminary data.</text>
</comment>